<dbReference type="EMBL" id="JAKMXF010000321">
    <property type="protein sequence ID" value="KAI6649193.1"/>
    <property type="molecule type" value="Genomic_DNA"/>
</dbReference>
<comment type="caution">
    <text evidence="1">The sequence shown here is derived from an EMBL/GenBank/DDBJ whole genome shotgun (WGS) entry which is preliminary data.</text>
</comment>
<organism evidence="1 2">
    <name type="scientific">Oopsacas minuta</name>
    <dbReference type="NCBI Taxonomy" id="111878"/>
    <lineage>
        <taxon>Eukaryota</taxon>
        <taxon>Metazoa</taxon>
        <taxon>Porifera</taxon>
        <taxon>Hexactinellida</taxon>
        <taxon>Hexasterophora</taxon>
        <taxon>Lyssacinosida</taxon>
        <taxon>Leucopsacidae</taxon>
        <taxon>Oopsacas</taxon>
    </lineage>
</organism>
<gene>
    <name evidence="1" type="ORF">LOD99_11562</name>
</gene>
<accession>A0AAV7JKG7</accession>
<sequence>MAQNTLYYGEDKQLREQEQTLFGRIPKGTHFKPENFPQLHDPEWNKIGQFMELPESARNLLSDNAHLIGNMETVHRIAFLYCFQTWDLGRFEKPDETPKTRGMALIYLLATKRLFSLSLMEEWLDYLDLPKFKDVITEIRKMDDFRKTHYKRDHNYSLLIRFVMDDDHKTILGTPLKRSLKSRVFLLDFFKPGSFSNEEFLEMKKEYEPLLSEVEKIAMTGIMDIIFHFDHLGEFTFNQLLEAVKPTKRGDKIPQIEFFMKENEKELKDLGLLKAS</sequence>
<dbReference type="Proteomes" id="UP001165289">
    <property type="component" value="Unassembled WGS sequence"/>
</dbReference>
<reference evidence="1 2" key="1">
    <citation type="journal article" date="2023" name="BMC Biol.">
        <title>The compact genome of the sponge Oopsacas minuta (Hexactinellida) is lacking key metazoan core genes.</title>
        <authorList>
            <person name="Santini S."/>
            <person name="Schenkelaars Q."/>
            <person name="Jourda C."/>
            <person name="Duchesne M."/>
            <person name="Belahbib H."/>
            <person name="Rocher C."/>
            <person name="Selva M."/>
            <person name="Riesgo A."/>
            <person name="Vervoort M."/>
            <person name="Leys S.P."/>
            <person name="Kodjabachian L."/>
            <person name="Le Bivic A."/>
            <person name="Borchiellini C."/>
            <person name="Claverie J.M."/>
            <person name="Renard E."/>
        </authorList>
    </citation>
    <scope>NUCLEOTIDE SEQUENCE [LARGE SCALE GENOMIC DNA]</scope>
    <source>
        <strain evidence="1">SPO-2</strain>
    </source>
</reference>
<dbReference type="AlphaFoldDB" id="A0AAV7JKG7"/>
<proteinExistence type="predicted"/>
<evidence type="ECO:0000313" key="2">
    <source>
        <dbReference type="Proteomes" id="UP001165289"/>
    </source>
</evidence>
<keyword evidence="2" id="KW-1185">Reference proteome</keyword>
<protein>
    <submittedName>
        <fullName evidence="1">Uncharacterized protein</fullName>
    </submittedName>
</protein>
<name>A0AAV7JKG7_9METZ</name>
<evidence type="ECO:0000313" key="1">
    <source>
        <dbReference type="EMBL" id="KAI6649193.1"/>
    </source>
</evidence>